<keyword evidence="1" id="KW-0812">Transmembrane</keyword>
<accession>A0A1I7TY53</accession>
<name>A0A1I7TY53_9PELO</name>
<keyword evidence="1" id="KW-0472">Membrane</keyword>
<feature type="transmembrane region" description="Helical" evidence="1">
    <location>
        <begin position="59"/>
        <end position="80"/>
    </location>
</feature>
<keyword evidence="1" id="KW-1133">Transmembrane helix</keyword>
<evidence type="ECO:0000313" key="2">
    <source>
        <dbReference type="Proteomes" id="UP000095282"/>
    </source>
</evidence>
<dbReference type="Proteomes" id="UP000095282">
    <property type="component" value="Unplaced"/>
</dbReference>
<organism evidence="2 3">
    <name type="scientific">Caenorhabditis tropicalis</name>
    <dbReference type="NCBI Taxonomy" id="1561998"/>
    <lineage>
        <taxon>Eukaryota</taxon>
        <taxon>Metazoa</taxon>
        <taxon>Ecdysozoa</taxon>
        <taxon>Nematoda</taxon>
        <taxon>Chromadorea</taxon>
        <taxon>Rhabditida</taxon>
        <taxon>Rhabditina</taxon>
        <taxon>Rhabditomorpha</taxon>
        <taxon>Rhabditoidea</taxon>
        <taxon>Rhabditidae</taxon>
        <taxon>Peloderinae</taxon>
        <taxon>Caenorhabditis</taxon>
    </lineage>
</organism>
<keyword evidence="2" id="KW-1185">Reference proteome</keyword>
<protein>
    <submittedName>
        <fullName evidence="3">7TM_GPCR_Srx domain-containing protein</fullName>
    </submittedName>
</protein>
<reference evidence="3" key="1">
    <citation type="submission" date="2016-11" db="UniProtKB">
        <authorList>
            <consortium name="WormBaseParasite"/>
        </authorList>
    </citation>
    <scope>IDENTIFICATION</scope>
</reference>
<evidence type="ECO:0000313" key="3">
    <source>
        <dbReference type="WBParaSite" id="Csp11.Scaffold629.g12963.t1"/>
    </source>
</evidence>
<dbReference type="eggNOG" id="ENOG502TH47">
    <property type="taxonomic scope" value="Eukaryota"/>
</dbReference>
<dbReference type="AlphaFoldDB" id="A0A1I7TY53"/>
<proteinExistence type="predicted"/>
<sequence length="86" mass="10211">MLGYVNRTHAVLNHSWDTYKTLFHFEVVLIIFSMISIGFWFYVILTAKNMHPNVRRLNAFYYGQYLIQLGFWILQPIIILNEALDG</sequence>
<evidence type="ECO:0000256" key="1">
    <source>
        <dbReference type="SAM" id="Phobius"/>
    </source>
</evidence>
<feature type="transmembrane region" description="Helical" evidence="1">
    <location>
        <begin position="22"/>
        <end position="47"/>
    </location>
</feature>
<dbReference type="WBParaSite" id="Csp11.Scaffold629.g12963.t1">
    <property type="protein sequence ID" value="Csp11.Scaffold629.g12963.t1"/>
    <property type="gene ID" value="Csp11.Scaffold629.g12963"/>
</dbReference>